<accession>B8EI03</accession>
<dbReference type="HOGENOM" id="CLU_140176_9_5_5"/>
<organism evidence="2 3">
    <name type="scientific">Methylocella silvestris (strain DSM 15510 / CIP 108128 / LMG 27833 / NCIMB 13906 / BL2)</name>
    <dbReference type="NCBI Taxonomy" id="395965"/>
    <lineage>
        <taxon>Bacteria</taxon>
        <taxon>Pseudomonadati</taxon>
        <taxon>Pseudomonadota</taxon>
        <taxon>Alphaproteobacteria</taxon>
        <taxon>Hyphomicrobiales</taxon>
        <taxon>Beijerinckiaceae</taxon>
        <taxon>Methylocella</taxon>
    </lineage>
</organism>
<dbReference type="RefSeq" id="WP_012590555.1">
    <property type="nucleotide sequence ID" value="NC_011666.1"/>
</dbReference>
<sequence length="73" mass="7948">MSSPSAKTIAPLLDEVAVAALLGVSRACLRQWRVKGGGPEYVSVGRCVRYRESGVEAWLDARTRASTSQELRQ</sequence>
<dbReference type="OrthoDB" id="7068969at2"/>
<dbReference type="Gene3D" id="1.10.10.10">
    <property type="entry name" value="Winged helix-like DNA-binding domain superfamily/Winged helix DNA-binding domain"/>
    <property type="match status" value="1"/>
</dbReference>
<dbReference type="InterPro" id="IPR036388">
    <property type="entry name" value="WH-like_DNA-bd_sf"/>
</dbReference>
<dbReference type="STRING" id="395965.Msil_1535"/>
<protein>
    <submittedName>
        <fullName evidence="2">Phage transcriptional regulator, AlpA</fullName>
    </submittedName>
</protein>
<name>B8EI03_METSB</name>
<gene>
    <name evidence="2" type="ordered locus">Msil_1535</name>
</gene>
<evidence type="ECO:0000259" key="1">
    <source>
        <dbReference type="Pfam" id="PF12728"/>
    </source>
</evidence>
<evidence type="ECO:0000313" key="3">
    <source>
        <dbReference type="Proteomes" id="UP000002257"/>
    </source>
</evidence>
<dbReference type="eggNOG" id="COG3311">
    <property type="taxonomic scope" value="Bacteria"/>
</dbReference>
<evidence type="ECO:0000313" key="2">
    <source>
        <dbReference type="EMBL" id="ACK50485.1"/>
    </source>
</evidence>
<reference evidence="2 3" key="1">
    <citation type="journal article" date="2010" name="J. Bacteriol.">
        <title>Complete genome sequence of the aerobic facultative methanotroph Methylocella silvestris BL2.</title>
        <authorList>
            <person name="Chen Y."/>
            <person name="Crombie A."/>
            <person name="Rahman M.T."/>
            <person name="Dedysh S.N."/>
            <person name="Liesack W."/>
            <person name="Stott M.B."/>
            <person name="Alam M."/>
            <person name="Theisen A.R."/>
            <person name="Murrell J.C."/>
            <person name="Dunfield P.F."/>
        </authorList>
    </citation>
    <scope>NUCLEOTIDE SEQUENCE [LARGE SCALE GENOMIC DNA]</scope>
    <source>
        <strain evidence="3">DSM 15510 / CIP 108128 / LMG 27833 / NCIMB 13906 / BL2</strain>
    </source>
</reference>
<dbReference type="Pfam" id="PF12728">
    <property type="entry name" value="HTH_17"/>
    <property type="match status" value="1"/>
</dbReference>
<dbReference type="InterPro" id="IPR041657">
    <property type="entry name" value="HTH_17"/>
</dbReference>
<dbReference type="KEGG" id="msl:Msil_1535"/>
<dbReference type="InterPro" id="IPR009061">
    <property type="entry name" value="DNA-bd_dom_put_sf"/>
</dbReference>
<dbReference type="EMBL" id="CP001280">
    <property type="protein sequence ID" value="ACK50485.1"/>
    <property type="molecule type" value="Genomic_DNA"/>
</dbReference>
<feature type="domain" description="Helix-turn-helix" evidence="1">
    <location>
        <begin position="18"/>
        <end position="62"/>
    </location>
</feature>
<keyword evidence="3" id="KW-1185">Reference proteome</keyword>
<dbReference type="Proteomes" id="UP000002257">
    <property type="component" value="Chromosome"/>
</dbReference>
<dbReference type="AlphaFoldDB" id="B8EI03"/>
<dbReference type="SUPFAM" id="SSF46955">
    <property type="entry name" value="Putative DNA-binding domain"/>
    <property type="match status" value="1"/>
</dbReference>
<proteinExistence type="predicted"/>